<evidence type="ECO:0000256" key="1">
    <source>
        <dbReference type="SAM" id="MobiDB-lite"/>
    </source>
</evidence>
<dbReference type="InterPro" id="IPR011008">
    <property type="entry name" value="Dimeric_a/b-barrel"/>
</dbReference>
<evidence type="ECO:0000313" key="3">
    <source>
        <dbReference type="EMBL" id="GCD93143.1"/>
    </source>
</evidence>
<feature type="region of interest" description="Disordered" evidence="1">
    <location>
        <begin position="103"/>
        <end position="131"/>
    </location>
</feature>
<dbReference type="EMBL" id="BIFH01000013">
    <property type="protein sequence ID" value="GCD93143.1"/>
    <property type="molecule type" value="Genomic_DNA"/>
</dbReference>
<reference evidence="3 4" key="1">
    <citation type="submission" date="2018-12" db="EMBL/GenBank/DDBJ databases">
        <title>Draft genome sequence of Embleya hyalina NBRC 13850T.</title>
        <authorList>
            <person name="Komaki H."/>
            <person name="Hosoyama A."/>
            <person name="Kimura A."/>
            <person name="Ichikawa N."/>
            <person name="Tamura T."/>
        </authorList>
    </citation>
    <scope>NUCLEOTIDE SEQUENCE [LARGE SCALE GENOMIC DNA]</scope>
    <source>
        <strain evidence="3 4">NBRC 13850</strain>
    </source>
</reference>
<keyword evidence="4" id="KW-1185">Reference proteome</keyword>
<protein>
    <submittedName>
        <fullName evidence="3">NIPSNAP family protein</fullName>
    </submittedName>
</protein>
<evidence type="ECO:0000313" key="4">
    <source>
        <dbReference type="Proteomes" id="UP000286931"/>
    </source>
</evidence>
<name>A0A401YEW6_9ACTN</name>
<feature type="domain" description="NIPSNAP" evidence="2">
    <location>
        <begin position="3"/>
        <end position="94"/>
    </location>
</feature>
<dbReference type="RefSeq" id="WP_126635411.1">
    <property type="nucleotide sequence ID" value="NZ_BIFH01000013.1"/>
</dbReference>
<dbReference type="OrthoDB" id="9809695at2"/>
<gene>
    <name evidence="3" type="ORF">EHYA_00786</name>
</gene>
<sequence>MFYEIRRYRTRPGRRDEWVRYMEEVVIPFQTSKGMTVTASFTDEEDPDGYIWIRRFDSEARRVRLYAAVYDDDHWTDVIDPVVQDLLLVEKSVVTRAAPTPAFALGRHVPEHPSTAITPTSSVPQEGTHES</sequence>
<comment type="caution">
    <text evidence="3">The sequence shown here is derived from an EMBL/GenBank/DDBJ whole genome shotgun (WGS) entry which is preliminary data.</text>
</comment>
<proteinExistence type="predicted"/>
<dbReference type="Pfam" id="PF07978">
    <property type="entry name" value="NIPSNAP"/>
    <property type="match status" value="1"/>
</dbReference>
<organism evidence="3 4">
    <name type="scientific">Embleya hyalina</name>
    <dbReference type="NCBI Taxonomy" id="516124"/>
    <lineage>
        <taxon>Bacteria</taxon>
        <taxon>Bacillati</taxon>
        <taxon>Actinomycetota</taxon>
        <taxon>Actinomycetes</taxon>
        <taxon>Kitasatosporales</taxon>
        <taxon>Streptomycetaceae</taxon>
        <taxon>Embleya</taxon>
    </lineage>
</organism>
<dbReference type="AlphaFoldDB" id="A0A401YEW6"/>
<evidence type="ECO:0000259" key="2">
    <source>
        <dbReference type="Pfam" id="PF07978"/>
    </source>
</evidence>
<dbReference type="InterPro" id="IPR012577">
    <property type="entry name" value="NIPSNAP"/>
</dbReference>
<dbReference type="Proteomes" id="UP000286931">
    <property type="component" value="Unassembled WGS sequence"/>
</dbReference>
<dbReference type="Gene3D" id="3.30.70.100">
    <property type="match status" value="1"/>
</dbReference>
<accession>A0A401YEW6</accession>
<feature type="compositionally biased region" description="Polar residues" evidence="1">
    <location>
        <begin position="115"/>
        <end position="125"/>
    </location>
</feature>
<dbReference type="SUPFAM" id="SSF54909">
    <property type="entry name" value="Dimeric alpha+beta barrel"/>
    <property type="match status" value="1"/>
</dbReference>